<dbReference type="CDD" id="cd19423">
    <property type="entry name" value="lipocalin_LTBP1-like"/>
    <property type="match status" value="1"/>
</dbReference>
<dbReference type="InterPro" id="IPR012674">
    <property type="entry name" value="Calycin"/>
</dbReference>
<feature type="signal peptide" evidence="5">
    <location>
        <begin position="1"/>
        <end position="18"/>
    </location>
</feature>
<name>A0A224XU23_9HEMI</name>
<comment type="subcellular location">
    <subcellularLocation>
        <location evidence="1">Secreted</location>
    </subcellularLocation>
</comment>
<evidence type="ECO:0000256" key="4">
    <source>
        <dbReference type="ARBA" id="ARBA00034121"/>
    </source>
</evidence>
<keyword evidence="2" id="KW-0964">Secreted</keyword>
<dbReference type="SUPFAM" id="SSF50814">
    <property type="entry name" value="Lipocalins"/>
    <property type="match status" value="1"/>
</dbReference>
<keyword evidence="3 5" id="KW-0732">Signal</keyword>
<accession>A0A224XU23</accession>
<evidence type="ECO:0000256" key="5">
    <source>
        <dbReference type="SAM" id="SignalP"/>
    </source>
</evidence>
<dbReference type="GO" id="GO:0005576">
    <property type="term" value="C:extracellular region"/>
    <property type="evidence" value="ECO:0007669"/>
    <property type="project" value="UniProtKB-SubCell"/>
</dbReference>
<dbReference type="Pfam" id="PF03973">
    <property type="entry name" value="Triabin"/>
    <property type="match status" value="1"/>
</dbReference>
<reference evidence="6" key="1">
    <citation type="journal article" date="2018" name="PLoS Negl. Trop. Dis.">
        <title>An insight into the salivary gland and fat body transcriptome of Panstrongylus lignarius (Hemiptera: Heteroptera), the main vector of Chagas disease in Peru.</title>
        <authorList>
            <person name="Nevoa J.C."/>
            <person name="Mendes M.T."/>
            <person name="da Silva M.V."/>
            <person name="Soares S.C."/>
            <person name="Oliveira C.J.F."/>
            <person name="Ribeiro J.M.C."/>
        </authorList>
    </citation>
    <scope>NUCLEOTIDE SEQUENCE</scope>
</reference>
<evidence type="ECO:0000256" key="1">
    <source>
        <dbReference type="ARBA" id="ARBA00004613"/>
    </source>
</evidence>
<feature type="chain" id="PRO_5013211434" evidence="5">
    <location>
        <begin position="19"/>
        <end position="187"/>
    </location>
</feature>
<organism evidence="6">
    <name type="scientific">Panstrongylus lignarius</name>
    <dbReference type="NCBI Taxonomy" id="156445"/>
    <lineage>
        <taxon>Eukaryota</taxon>
        <taxon>Metazoa</taxon>
        <taxon>Ecdysozoa</taxon>
        <taxon>Arthropoda</taxon>
        <taxon>Hexapoda</taxon>
        <taxon>Insecta</taxon>
        <taxon>Pterygota</taxon>
        <taxon>Neoptera</taxon>
        <taxon>Paraneoptera</taxon>
        <taxon>Hemiptera</taxon>
        <taxon>Heteroptera</taxon>
        <taxon>Panheteroptera</taxon>
        <taxon>Cimicomorpha</taxon>
        <taxon>Reduviidae</taxon>
        <taxon>Triatominae</taxon>
        <taxon>Panstrongylus</taxon>
    </lineage>
</organism>
<dbReference type="AlphaFoldDB" id="A0A224XU23"/>
<evidence type="ECO:0000256" key="3">
    <source>
        <dbReference type="ARBA" id="ARBA00022729"/>
    </source>
</evidence>
<comment type="similarity">
    <text evidence="4">Belongs to the calycin superfamily. Triabin family.</text>
</comment>
<sequence>MKTFIALTFIGILTYANAQLVLINECKPVTPMEGFKATDFFTGKWYVTQVKYGFLEVCEAFNASKTDDGKYVTEVKYNVDEEEIQVRCEATGEENSPKLSFNCTKTGNDDFQREFIVLGTDYNDYAVIYRCDKMKEGSLLLDNYVVVSRKSDNKEIPEPAKNLTAALGLKKCGEKPLLMFLEKTTTF</sequence>
<dbReference type="EMBL" id="GFTR01003118">
    <property type="protein sequence ID" value="JAW13308.1"/>
    <property type="molecule type" value="Transcribed_RNA"/>
</dbReference>
<evidence type="ECO:0000256" key="2">
    <source>
        <dbReference type="ARBA" id="ARBA00022525"/>
    </source>
</evidence>
<dbReference type="InterPro" id="IPR005657">
    <property type="entry name" value="Triabi/Procalin"/>
</dbReference>
<protein>
    <submittedName>
        <fullName evidence="6">Putative salivary triabin 2</fullName>
    </submittedName>
</protein>
<evidence type="ECO:0000313" key="6">
    <source>
        <dbReference type="EMBL" id="JAW13308.1"/>
    </source>
</evidence>
<dbReference type="GO" id="GO:0030682">
    <property type="term" value="P:symbiont-mediated perturbation of host defenses"/>
    <property type="evidence" value="ECO:0007669"/>
    <property type="project" value="InterPro"/>
</dbReference>
<dbReference type="Gene3D" id="2.40.128.20">
    <property type="match status" value="1"/>
</dbReference>
<proteinExistence type="inferred from homology"/>